<accession>F8FQ04</accession>
<dbReference type="GO" id="GO:0005737">
    <property type="term" value="C:cytoplasm"/>
    <property type="evidence" value="ECO:0007669"/>
    <property type="project" value="UniProtKB-SubCell"/>
</dbReference>
<evidence type="ECO:0000256" key="8">
    <source>
        <dbReference type="ARBA" id="ARBA00022756"/>
    </source>
</evidence>
<comment type="subunit">
    <text evidence="3 11">Homodimer.</text>
</comment>
<dbReference type="Gene3D" id="3.90.1150.10">
    <property type="entry name" value="Aspartate Aminotransferase, domain 1"/>
    <property type="match status" value="1"/>
</dbReference>
<dbReference type="CDD" id="cd00610">
    <property type="entry name" value="OAT_like"/>
    <property type="match status" value="1"/>
</dbReference>
<dbReference type="InterPro" id="IPR005815">
    <property type="entry name" value="BioA"/>
</dbReference>
<keyword evidence="7 11" id="KW-0949">S-adenosyl-L-methionine</keyword>
<evidence type="ECO:0000256" key="2">
    <source>
        <dbReference type="ARBA" id="ARBA00004496"/>
    </source>
</evidence>
<comment type="cofactor">
    <cofactor evidence="1 11">
        <name>pyridoxal 5'-phosphate</name>
        <dbReference type="ChEBI" id="CHEBI:597326"/>
    </cofactor>
</comment>
<dbReference type="GO" id="GO:0030170">
    <property type="term" value="F:pyridoxal phosphate binding"/>
    <property type="evidence" value="ECO:0007669"/>
    <property type="project" value="UniProtKB-UniRule"/>
</dbReference>
<evidence type="ECO:0000256" key="5">
    <source>
        <dbReference type="ARBA" id="ARBA00022576"/>
    </source>
</evidence>
<comment type="catalytic activity">
    <reaction evidence="11">
        <text>(8S)-8-amino-7-oxononanoate + S-adenosyl-L-methionine = S-adenosyl-4-methylsulfanyl-2-oxobutanoate + (7R,8S)-7,8-diammoniononanoate</text>
        <dbReference type="Rhea" id="RHEA:16861"/>
        <dbReference type="ChEBI" id="CHEBI:16490"/>
        <dbReference type="ChEBI" id="CHEBI:59789"/>
        <dbReference type="ChEBI" id="CHEBI:149468"/>
        <dbReference type="ChEBI" id="CHEBI:149469"/>
        <dbReference type="EC" id="2.6.1.62"/>
    </reaction>
</comment>
<dbReference type="InterPro" id="IPR049704">
    <property type="entry name" value="Aminotrans_3_PPA_site"/>
</dbReference>
<feature type="binding site" evidence="11">
    <location>
        <position position="171"/>
    </location>
    <ligand>
        <name>substrate</name>
    </ligand>
</feature>
<evidence type="ECO:0000256" key="1">
    <source>
        <dbReference type="ARBA" id="ARBA00001933"/>
    </source>
</evidence>
<keyword evidence="5 11" id="KW-0032">Aminotransferase</keyword>
<dbReference type="UniPathway" id="UPA00078">
    <property type="reaction ID" value="UER00160"/>
</dbReference>
<dbReference type="SUPFAM" id="SSF53383">
    <property type="entry name" value="PLP-dependent transferases"/>
    <property type="match status" value="1"/>
</dbReference>
<evidence type="ECO:0000256" key="4">
    <source>
        <dbReference type="ARBA" id="ARBA00022490"/>
    </source>
</evidence>
<feature type="binding site" evidence="11">
    <location>
        <position position="305"/>
    </location>
    <ligand>
        <name>substrate</name>
    </ligand>
</feature>
<dbReference type="NCBIfam" id="TIGR00508">
    <property type="entry name" value="bioA"/>
    <property type="match status" value="1"/>
</dbReference>
<feature type="binding site" evidence="11">
    <location>
        <position position="276"/>
    </location>
    <ligand>
        <name>pyridoxal 5'-phosphate</name>
        <dbReference type="ChEBI" id="CHEBI:597326"/>
    </ligand>
</feature>
<dbReference type="Pfam" id="PF00202">
    <property type="entry name" value="Aminotran_3"/>
    <property type="match status" value="1"/>
</dbReference>
<dbReference type="FunFam" id="3.40.640.10:FF:000078">
    <property type="entry name" value="Adenosylmethionine-8-amino-7-oxononanoate aminotransferase"/>
    <property type="match status" value="1"/>
</dbReference>
<dbReference type="EC" id="2.6.1.62" evidence="11"/>
<feature type="site" description="Participates in the substrate recognition with KAPA and in a stacking interaction with the adenine ring of SAM" evidence="11">
    <location>
        <position position="41"/>
    </location>
</feature>
<keyword evidence="4 11" id="KW-0963">Cytoplasm</keyword>
<dbReference type="GO" id="GO:0004015">
    <property type="term" value="F:adenosylmethionine-8-amino-7-oxononanoate transaminase activity"/>
    <property type="evidence" value="ECO:0007669"/>
    <property type="project" value="UniProtKB-UniRule"/>
</dbReference>
<dbReference type="PATRIC" id="fig|1036673.3.peg.473"/>
<dbReference type="Proteomes" id="UP000006620">
    <property type="component" value="Chromosome"/>
</dbReference>
<dbReference type="AlphaFoldDB" id="F8FQ04"/>
<evidence type="ECO:0000256" key="11">
    <source>
        <dbReference type="HAMAP-Rule" id="MF_00834"/>
    </source>
</evidence>
<evidence type="ECO:0000256" key="6">
    <source>
        <dbReference type="ARBA" id="ARBA00022679"/>
    </source>
</evidence>
<comment type="pathway">
    <text evidence="11">Cofactor biosynthesis; biotin biosynthesis; 7,8-diaminononanoate from 8-amino-7-oxononanoate (SAM route): step 1/1.</text>
</comment>
<sequence length="470" mass="52191">MRIAFIVSDLASEFKEDWKSMEHRDKVRLLEADRRYVWHPFTQMKDYAERDPVLIERAEGVFLYDADGKAYYDTNSSWWVNVHGHAHPRIREAVNRQMAKMDHVMFAGLTHAPGIELAERLTALTPDGLTKVFYSDNGSTAVEVALKMSFQYWQQTGCPDKTTFAYVEHSYHGDTIGAVSVGGVDQYHSVFRPLLFGAHKVPSPDPRGRQDGDAEAAAAEALEAVRRLFEASAGEIAALIVEPMIQAAGGMILHPASYVRGLRELCTQYGVHLIADEVAVGFGRTGRMFACEHAGISPDFLCLSKGLTAGMLPLSVTMTTAGIYDAFYDDYAKLKTFTHGHSFTGNPLACAVALESLRIFEEEGVLEQAAAAASHLQRAAARLAADPGVAHLRGLGMVAAFDLYRDRDSGERYPWEERIGFRVYEEGLQQGLFLRPLGDTIYFWLPLCTTAAQIDDILGRTEKVLQRMSR</sequence>
<dbReference type="HAMAP" id="MF_00834">
    <property type="entry name" value="BioA"/>
    <property type="match status" value="1"/>
</dbReference>
<keyword evidence="8 11" id="KW-0093">Biotin biosynthesis</keyword>
<dbReference type="InterPro" id="IPR015424">
    <property type="entry name" value="PyrdxlP-dep_Trfase"/>
</dbReference>
<evidence type="ECO:0000313" key="13">
    <source>
        <dbReference type="Proteomes" id="UP000006620"/>
    </source>
</evidence>
<keyword evidence="9 11" id="KW-0663">Pyridoxal phosphate</keyword>
<evidence type="ECO:0000256" key="10">
    <source>
        <dbReference type="ARBA" id="ARBA00060970"/>
    </source>
</evidence>
<protein>
    <recommendedName>
        <fullName evidence="11">Adenosylmethionine-8-amino-7-oxononanoate aminotransferase</fullName>
        <ecNumber evidence="11">2.6.1.62</ecNumber>
    </recommendedName>
    <alternativeName>
        <fullName evidence="11">7,8-diamino-pelargonic acid aminotransferase</fullName>
        <shortName evidence="11">DAPA AT</shortName>
        <shortName evidence="11">DAPA aminotransferase</shortName>
    </alternativeName>
    <alternativeName>
        <fullName evidence="11">7,8-diaminononanoate synthase</fullName>
        <shortName evidence="11">DANS</shortName>
    </alternativeName>
    <alternativeName>
        <fullName evidence="11">Diaminopelargonic acid synthase</fullName>
    </alternativeName>
</protein>
<dbReference type="PANTHER" id="PTHR42684:SF17">
    <property type="entry name" value="ADENOSYLMETHIONINE-8-AMINO-7-OXONONANOATE AMINOTRANSFERASE"/>
    <property type="match status" value="1"/>
</dbReference>
<dbReference type="KEGG" id="pms:KNP414_00521"/>
<feature type="binding site" evidence="11">
    <location>
        <position position="78"/>
    </location>
    <ligand>
        <name>substrate</name>
    </ligand>
</feature>
<dbReference type="NCBIfam" id="NF004624">
    <property type="entry name" value="PRK05964.1"/>
    <property type="match status" value="1"/>
</dbReference>
<dbReference type="InterPro" id="IPR015422">
    <property type="entry name" value="PyrdxlP-dep_Trfase_small"/>
</dbReference>
<evidence type="ECO:0000256" key="3">
    <source>
        <dbReference type="ARBA" id="ARBA00011738"/>
    </source>
</evidence>
<comment type="similarity">
    <text evidence="10 11">Belongs to the class-III pyridoxal-phosphate-dependent aminotransferase family. BioA subfamily.</text>
</comment>
<evidence type="ECO:0000256" key="9">
    <source>
        <dbReference type="ARBA" id="ARBA00022898"/>
    </source>
</evidence>
<dbReference type="HOGENOM" id="CLU_016922_4_3_9"/>
<feature type="modified residue" description="N6-(pyridoxal phosphate)lysine" evidence="11">
    <location>
        <position position="305"/>
    </location>
</feature>
<keyword evidence="6 11" id="KW-0808">Transferase</keyword>
<name>F8FQ04_PAEMK</name>
<reference evidence="13" key="1">
    <citation type="submission" date="2011-06" db="EMBL/GenBank/DDBJ databases">
        <title>Complete genome sequence of Paenibacillus mucilaginosus KNP414.</title>
        <authorList>
            <person name="Wang J."/>
            <person name="Hu S."/>
            <person name="Hu X."/>
            <person name="Zhang B."/>
            <person name="Dong D."/>
            <person name="Zhang S."/>
            <person name="Zhao K."/>
            <person name="Wu D."/>
        </authorList>
    </citation>
    <scope>NUCLEOTIDE SEQUENCE [LARGE SCALE GENOMIC DNA]</scope>
    <source>
        <strain evidence="13">KNP414</strain>
    </source>
</reference>
<organism evidence="12 13">
    <name type="scientific">Paenibacillus mucilaginosus (strain KNP414)</name>
    <dbReference type="NCBI Taxonomy" id="1036673"/>
    <lineage>
        <taxon>Bacteria</taxon>
        <taxon>Bacillati</taxon>
        <taxon>Bacillota</taxon>
        <taxon>Bacilli</taxon>
        <taxon>Bacillales</taxon>
        <taxon>Paenibacillaceae</taxon>
        <taxon>Paenibacillus</taxon>
    </lineage>
</organism>
<feature type="binding site" evidence="11">
    <location>
        <position position="435"/>
    </location>
    <ligand>
        <name>substrate</name>
    </ligand>
</feature>
<feature type="binding site" evidence="11">
    <location>
        <position position="340"/>
    </location>
    <ligand>
        <name>substrate</name>
    </ligand>
</feature>
<dbReference type="PANTHER" id="PTHR42684">
    <property type="entry name" value="ADENOSYLMETHIONINE-8-AMINO-7-OXONONANOATE AMINOTRANSFERASE"/>
    <property type="match status" value="1"/>
</dbReference>
<reference evidence="12 13" key="2">
    <citation type="journal article" date="2013" name="Genome Announc.">
        <title>Genome Sequence of Growth-Improving Paenibacillus mucilaginosus Strain KNP414.</title>
        <authorList>
            <person name="Lu J.J."/>
            <person name="Wang J.F."/>
            <person name="Hu X.F."/>
        </authorList>
    </citation>
    <scope>NUCLEOTIDE SEQUENCE [LARGE SCALE GENOMIC DNA]</scope>
    <source>
        <strain evidence="12 13">KNP414</strain>
    </source>
</reference>
<feature type="binding site" evidence="11">
    <location>
        <begin position="341"/>
        <end position="342"/>
    </location>
    <ligand>
        <name>pyridoxal 5'-phosphate</name>
        <dbReference type="ChEBI" id="CHEBI:597326"/>
    </ligand>
</feature>
<comment type="function">
    <text evidence="11">Catalyzes the transfer of the alpha-amino group from S-adenosyl-L-methionine (SAM) to 7-keto-8-aminopelargonic acid (KAPA) to form 7,8-diaminopelargonic acid (DAPA). It is the only aminotransferase known to utilize SAM as an amino donor.</text>
</comment>
<evidence type="ECO:0000313" key="12">
    <source>
        <dbReference type="EMBL" id="AEI39146.1"/>
    </source>
</evidence>
<dbReference type="InterPro" id="IPR005814">
    <property type="entry name" value="Aminotrans_3"/>
</dbReference>
<feature type="binding site" evidence="11">
    <location>
        <begin position="138"/>
        <end position="139"/>
    </location>
    <ligand>
        <name>pyridoxal 5'-phosphate</name>
        <dbReference type="ChEBI" id="CHEBI:597326"/>
    </ligand>
</feature>
<dbReference type="PROSITE" id="PS00600">
    <property type="entry name" value="AA_TRANSFER_CLASS_3"/>
    <property type="match status" value="1"/>
</dbReference>
<evidence type="ECO:0000256" key="7">
    <source>
        <dbReference type="ARBA" id="ARBA00022691"/>
    </source>
</evidence>
<dbReference type="EMBL" id="CP002869">
    <property type="protein sequence ID" value="AEI39146.1"/>
    <property type="molecule type" value="Genomic_DNA"/>
</dbReference>
<proteinExistence type="inferred from homology"/>
<dbReference type="Gene3D" id="3.40.640.10">
    <property type="entry name" value="Type I PLP-dependent aspartate aminotransferase-like (Major domain)"/>
    <property type="match status" value="1"/>
</dbReference>
<dbReference type="InterPro" id="IPR015421">
    <property type="entry name" value="PyrdxlP-dep_Trfase_major"/>
</dbReference>
<dbReference type="GO" id="GO:0009102">
    <property type="term" value="P:biotin biosynthetic process"/>
    <property type="evidence" value="ECO:0007669"/>
    <property type="project" value="UniProtKB-UniRule"/>
</dbReference>
<gene>
    <name evidence="11" type="primary">bioA</name>
    <name evidence="12" type="ordered locus">KNP414_00521</name>
</gene>
<comment type="subcellular location">
    <subcellularLocation>
        <location evidence="2 11">Cytoplasm</location>
    </subcellularLocation>
</comment>